<name>A0ABR1Q5H4_9PEZI</name>
<dbReference type="PANTHER" id="PTHR43439">
    <property type="entry name" value="PHENYLACETATE-COENZYME A LIGASE"/>
    <property type="match status" value="1"/>
</dbReference>
<dbReference type="PANTHER" id="PTHR43439:SF2">
    <property type="entry name" value="ENZYME, PUTATIVE (JCVI)-RELATED"/>
    <property type="match status" value="1"/>
</dbReference>
<evidence type="ECO:0000256" key="2">
    <source>
        <dbReference type="ARBA" id="ARBA00022553"/>
    </source>
</evidence>
<evidence type="ECO:0000256" key="1">
    <source>
        <dbReference type="ARBA" id="ARBA00022450"/>
    </source>
</evidence>
<sequence length="387" mass="41510">MHWLEGRIVCLPSELDRPGFGLAPRFLERLRESPTVVIHSAWTVNFSLRIGSFGQHFAATRNLIGLAAEGGARFYFVSSTAAVINNASSSSGTIAETVSVDPADTTPLGYSKSKWVAENICAAAHERYISEARAGESGNHPVGGQERKTGPPPVSIIRVGQLFANHLGIWNESEAYPLMLSTASFTGCLPDLGDAPLNWLPVELAAQAVMEIALGRRGDDSVAPAQSSGGESREGDGDDDGIPVYHVLNPHRQPTWREMLDLISSSGDSDGRQQQQSAFSFETVPPSVWAKRLEASLNSGTSGHSSQGLLDLWKGKYSEDQQSSSSGGGGDGSDGAKAATAATKSGPVFELERTQAASRTMRDIQPLDRTRILLMWKWLQESSGLCR</sequence>
<accession>A0ABR1Q5H4</accession>
<dbReference type="RefSeq" id="XP_066697275.1">
    <property type="nucleotide sequence ID" value="XM_066844877.1"/>
</dbReference>
<dbReference type="EMBL" id="JAQQWE010000006">
    <property type="protein sequence ID" value="KAK7947769.1"/>
    <property type="molecule type" value="Genomic_DNA"/>
</dbReference>
<keyword evidence="6" id="KW-1185">Reference proteome</keyword>
<dbReference type="Gene3D" id="3.40.50.720">
    <property type="entry name" value="NAD(P)-binding Rossmann-like Domain"/>
    <property type="match status" value="1"/>
</dbReference>
<evidence type="ECO:0000313" key="6">
    <source>
        <dbReference type="Proteomes" id="UP001391051"/>
    </source>
</evidence>
<comment type="caution">
    <text evidence="5">The sequence shown here is derived from an EMBL/GenBank/DDBJ whole genome shotgun (WGS) entry which is preliminary data.</text>
</comment>
<evidence type="ECO:0000256" key="3">
    <source>
        <dbReference type="SAM" id="MobiDB-lite"/>
    </source>
</evidence>
<keyword evidence="2" id="KW-0597">Phosphoprotein</keyword>
<evidence type="ECO:0000259" key="4">
    <source>
        <dbReference type="Pfam" id="PF07993"/>
    </source>
</evidence>
<feature type="compositionally biased region" description="Low complexity" evidence="3">
    <location>
        <begin position="335"/>
        <end position="346"/>
    </location>
</feature>
<proteinExistence type="predicted"/>
<protein>
    <submittedName>
        <fullName evidence="5">Male sterility protein-domain-containing protein</fullName>
    </submittedName>
</protein>
<feature type="region of interest" description="Disordered" evidence="3">
    <location>
        <begin position="218"/>
        <end position="247"/>
    </location>
</feature>
<dbReference type="SUPFAM" id="SSF51735">
    <property type="entry name" value="NAD(P)-binding Rossmann-fold domains"/>
    <property type="match status" value="1"/>
</dbReference>
<gene>
    <name evidence="5" type="ORF">PG986_008655</name>
</gene>
<dbReference type="InterPro" id="IPR013120">
    <property type="entry name" value="FAR_NAD-bd"/>
</dbReference>
<organism evidence="5 6">
    <name type="scientific">Apiospora aurea</name>
    <dbReference type="NCBI Taxonomy" id="335848"/>
    <lineage>
        <taxon>Eukaryota</taxon>
        <taxon>Fungi</taxon>
        <taxon>Dikarya</taxon>
        <taxon>Ascomycota</taxon>
        <taxon>Pezizomycotina</taxon>
        <taxon>Sordariomycetes</taxon>
        <taxon>Xylariomycetidae</taxon>
        <taxon>Amphisphaeriales</taxon>
        <taxon>Apiosporaceae</taxon>
        <taxon>Apiospora</taxon>
    </lineage>
</organism>
<reference evidence="5 6" key="1">
    <citation type="submission" date="2023-01" db="EMBL/GenBank/DDBJ databases">
        <title>Analysis of 21 Apiospora genomes using comparative genomics revels a genus with tremendous synthesis potential of carbohydrate active enzymes and secondary metabolites.</title>
        <authorList>
            <person name="Sorensen T."/>
        </authorList>
    </citation>
    <scope>NUCLEOTIDE SEQUENCE [LARGE SCALE GENOMIC DNA]</scope>
    <source>
        <strain evidence="5 6">CBS 24483</strain>
    </source>
</reference>
<evidence type="ECO:0000313" key="5">
    <source>
        <dbReference type="EMBL" id="KAK7947769.1"/>
    </source>
</evidence>
<dbReference type="InterPro" id="IPR051414">
    <property type="entry name" value="Adenylate-forming_Reductase"/>
</dbReference>
<dbReference type="GeneID" id="92077939"/>
<feature type="domain" description="Thioester reductase (TE)" evidence="4">
    <location>
        <begin position="6"/>
        <end position="127"/>
    </location>
</feature>
<keyword evidence="1" id="KW-0596">Phosphopantetheine</keyword>
<dbReference type="InterPro" id="IPR036291">
    <property type="entry name" value="NAD(P)-bd_dom_sf"/>
</dbReference>
<dbReference type="Proteomes" id="UP001391051">
    <property type="component" value="Unassembled WGS sequence"/>
</dbReference>
<dbReference type="Pfam" id="PF07993">
    <property type="entry name" value="NAD_binding_4"/>
    <property type="match status" value="1"/>
</dbReference>
<feature type="region of interest" description="Disordered" evidence="3">
    <location>
        <begin position="317"/>
        <end position="350"/>
    </location>
</feature>